<proteinExistence type="inferred from homology"/>
<gene>
    <name evidence="5" type="ORF">ACFSJG_16100</name>
</gene>
<dbReference type="PROSITE" id="PS51257">
    <property type="entry name" value="PROKAR_LIPOPROTEIN"/>
    <property type="match status" value="1"/>
</dbReference>
<evidence type="ECO:0000256" key="1">
    <source>
        <dbReference type="ARBA" id="ARBA00022729"/>
    </source>
</evidence>
<dbReference type="InterPro" id="IPR058644">
    <property type="entry name" value="Mtb12-like_C"/>
</dbReference>
<sequence length="164" mass="16359">MIIRTPLIAAGAVVLAAGLVGCSSDDSDDTATATTTAAASADATATSAATSANAPSAEALNATLTTFFDPTVPAAEKVVLIDDGQNQAAVIEQFNGVLQGYPLTAEVTAVTPVDDDTVKTTTTIAGPHGGAPTEVVFDEENGAWVISSESVCSILGMGRLTCAQ</sequence>
<feature type="domain" description="Low molecular weight antigen MTB12-like C-terminal" evidence="4">
    <location>
        <begin position="54"/>
        <end position="162"/>
    </location>
</feature>
<evidence type="ECO:0000313" key="6">
    <source>
        <dbReference type="Proteomes" id="UP001597286"/>
    </source>
</evidence>
<evidence type="ECO:0000256" key="2">
    <source>
        <dbReference type="ARBA" id="ARBA00093774"/>
    </source>
</evidence>
<comment type="caution">
    <text evidence="5">The sequence shown here is derived from an EMBL/GenBank/DDBJ whole genome shotgun (WGS) entry which is preliminary data.</text>
</comment>
<protein>
    <submittedName>
        <fullName evidence="5">Nuclear transport factor 2 family protein</fullName>
    </submittedName>
</protein>
<comment type="similarity">
    <text evidence="2">Belongs to the MTB12 family.</text>
</comment>
<feature type="signal peptide" evidence="3">
    <location>
        <begin position="1"/>
        <end position="16"/>
    </location>
</feature>
<dbReference type="RefSeq" id="WP_378486236.1">
    <property type="nucleotide sequence ID" value="NZ_JBHUFB010000012.1"/>
</dbReference>
<evidence type="ECO:0000259" key="4">
    <source>
        <dbReference type="Pfam" id="PF26580"/>
    </source>
</evidence>
<name>A0ABW4P5E3_9NOCA</name>
<keyword evidence="1 3" id="KW-0732">Signal</keyword>
<evidence type="ECO:0000313" key="5">
    <source>
        <dbReference type="EMBL" id="MFD1813742.1"/>
    </source>
</evidence>
<accession>A0ABW4P5E3</accession>
<dbReference type="Pfam" id="PF26580">
    <property type="entry name" value="Mtb12_C"/>
    <property type="match status" value="1"/>
</dbReference>
<evidence type="ECO:0000256" key="3">
    <source>
        <dbReference type="SAM" id="SignalP"/>
    </source>
</evidence>
<dbReference type="Proteomes" id="UP001597286">
    <property type="component" value="Unassembled WGS sequence"/>
</dbReference>
<reference evidence="6" key="1">
    <citation type="journal article" date="2019" name="Int. J. Syst. Evol. Microbiol.">
        <title>The Global Catalogue of Microorganisms (GCM) 10K type strain sequencing project: providing services to taxonomists for standard genome sequencing and annotation.</title>
        <authorList>
            <consortium name="The Broad Institute Genomics Platform"/>
            <consortium name="The Broad Institute Genome Sequencing Center for Infectious Disease"/>
            <person name="Wu L."/>
            <person name="Ma J."/>
        </authorList>
    </citation>
    <scope>NUCLEOTIDE SEQUENCE [LARGE SCALE GENOMIC DNA]</scope>
    <source>
        <strain evidence="6">DT72</strain>
    </source>
</reference>
<organism evidence="5 6">
    <name type="scientific">Rhodococcus gannanensis</name>
    <dbReference type="NCBI Taxonomy" id="1960308"/>
    <lineage>
        <taxon>Bacteria</taxon>
        <taxon>Bacillati</taxon>
        <taxon>Actinomycetota</taxon>
        <taxon>Actinomycetes</taxon>
        <taxon>Mycobacteriales</taxon>
        <taxon>Nocardiaceae</taxon>
        <taxon>Rhodococcus</taxon>
    </lineage>
</organism>
<keyword evidence="6" id="KW-1185">Reference proteome</keyword>
<dbReference type="EMBL" id="JBHUFB010000012">
    <property type="protein sequence ID" value="MFD1813742.1"/>
    <property type="molecule type" value="Genomic_DNA"/>
</dbReference>
<feature type="chain" id="PRO_5045182795" evidence="3">
    <location>
        <begin position="17"/>
        <end position="164"/>
    </location>
</feature>